<dbReference type="EMBL" id="JAALLH010000002">
    <property type="protein sequence ID" value="NIY69416.1"/>
    <property type="molecule type" value="Genomic_DNA"/>
</dbReference>
<organism evidence="1 2">
    <name type="scientific">Streptomyces malaysiensis</name>
    <dbReference type="NCBI Taxonomy" id="92644"/>
    <lineage>
        <taxon>Bacteria</taxon>
        <taxon>Bacillati</taxon>
        <taxon>Actinomycetota</taxon>
        <taxon>Actinomycetes</taxon>
        <taxon>Kitasatosporales</taxon>
        <taxon>Streptomycetaceae</taxon>
        <taxon>Streptomyces</taxon>
        <taxon>Streptomyces violaceusniger group</taxon>
    </lineage>
</organism>
<dbReference type="Gene3D" id="3.40.50.720">
    <property type="entry name" value="NAD(P)-binding Rossmann-like Domain"/>
    <property type="match status" value="1"/>
</dbReference>
<comment type="caution">
    <text evidence="1">The sequence shown here is derived from an EMBL/GenBank/DDBJ whole genome shotgun (WGS) entry which is preliminary data.</text>
</comment>
<evidence type="ECO:0000313" key="2">
    <source>
        <dbReference type="Proteomes" id="UP000536624"/>
    </source>
</evidence>
<reference evidence="1 2" key="1">
    <citation type="submission" date="2020-02" db="EMBL/GenBank/DDBJ databases">
        <title>Streptomyces malaysiensis DSM14702 (JHCC583434, PFL_A843) Genome sequencing and assembly.</title>
        <authorList>
            <person name="Samborskyy M."/>
        </authorList>
    </citation>
    <scope>NUCLEOTIDE SEQUENCE [LARGE SCALE GENOMIC DNA]</scope>
    <source>
        <strain evidence="1 2">DSM 14702</strain>
    </source>
</reference>
<name>A0A7X5XCH2_STRMQ</name>
<proteinExistence type="predicted"/>
<dbReference type="InterPro" id="IPR036291">
    <property type="entry name" value="NAD(P)-bd_dom_sf"/>
</dbReference>
<dbReference type="InterPro" id="IPR052718">
    <property type="entry name" value="NmrA-type_oxidoreductase"/>
</dbReference>
<accession>A0A7X5XCH2</accession>
<gene>
    <name evidence="1" type="ORF">SMALB_7540</name>
</gene>
<sequence>MPAFADAGAVHVVPPAFDAAEEEFVGNAVDAAEAVGVRLFGYHSVLQPDDPHLPHHLRKNRAEVRIRRSSLPWVALRPCMYAQTPLRLLRGDGEPRLPFGTGGRFSPIDLLDVAEATARVLTEPGYIYGIYELAGPDHLTMAEMSALVTGSSEPGEPRTAAETLRGRGFMKWAAISDLAAMFAHYESHGLFGSPAVAGHLLGRAPTAFADVVGRLGANV</sequence>
<dbReference type="AlphaFoldDB" id="A0A7X5XCH2"/>
<dbReference type="SUPFAM" id="SSF51735">
    <property type="entry name" value="NAD(P)-binding Rossmann-fold domains"/>
    <property type="match status" value="1"/>
</dbReference>
<dbReference type="Proteomes" id="UP000536624">
    <property type="component" value="Unassembled WGS sequence"/>
</dbReference>
<protein>
    <submittedName>
        <fullName evidence="1">Nmra family transcriptional regulator</fullName>
    </submittedName>
</protein>
<dbReference type="PANTHER" id="PTHR47129:SF1">
    <property type="entry name" value="NMRA-LIKE DOMAIN-CONTAINING PROTEIN"/>
    <property type="match status" value="1"/>
</dbReference>
<dbReference type="PANTHER" id="PTHR47129">
    <property type="entry name" value="QUINONE OXIDOREDUCTASE 2"/>
    <property type="match status" value="1"/>
</dbReference>
<evidence type="ECO:0000313" key="1">
    <source>
        <dbReference type="EMBL" id="NIY69416.1"/>
    </source>
</evidence>